<organism evidence="2 3">
    <name type="scientific">Caerostris extrusa</name>
    <name type="common">Bark spider</name>
    <name type="synonym">Caerostris bankana</name>
    <dbReference type="NCBI Taxonomy" id="172846"/>
    <lineage>
        <taxon>Eukaryota</taxon>
        <taxon>Metazoa</taxon>
        <taxon>Ecdysozoa</taxon>
        <taxon>Arthropoda</taxon>
        <taxon>Chelicerata</taxon>
        <taxon>Arachnida</taxon>
        <taxon>Araneae</taxon>
        <taxon>Araneomorphae</taxon>
        <taxon>Entelegynae</taxon>
        <taxon>Araneoidea</taxon>
        <taxon>Araneidae</taxon>
        <taxon>Caerostris</taxon>
    </lineage>
</organism>
<name>A0AAV4NSB2_CAEEX</name>
<gene>
    <name evidence="2" type="ORF">CEXT_379651</name>
</gene>
<proteinExistence type="predicted"/>
<dbReference type="EMBL" id="BPLR01021260">
    <property type="protein sequence ID" value="GIX87684.1"/>
    <property type="molecule type" value="Genomic_DNA"/>
</dbReference>
<feature type="region of interest" description="Disordered" evidence="1">
    <location>
        <begin position="1"/>
        <end position="65"/>
    </location>
</feature>
<sequence>MIQARGNERTPCGCDTCHDRHHRGPFSSPSALSIWNRRIHTAKKRSDGQNEKRPPQSPSLSPLPFDPPSFFDSVYNDWGGFSTYSSAQKMRFKKHFLSSCL</sequence>
<evidence type="ECO:0000313" key="3">
    <source>
        <dbReference type="Proteomes" id="UP001054945"/>
    </source>
</evidence>
<keyword evidence="3" id="KW-1185">Reference proteome</keyword>
<dbReference type="Proteomes" id="UP001054945">
    <property type="component" value="Unassembled WGS sequence"/>
</dbReference>
<feature type="compositionally biased region" description="Basic and acidic residues" evidence="1">
    <location>
        <begin position="44"/>
        <end position="54"/>
    </location>
</feature>
<evidence type="ECO:0000313" key="2">
    <source>
        <dbReference type="EMBL" id="GIX87684.1"/>
    </source>
</evidence>
<reference evidence="2 3" key="1">
    <citation type="submission" date="2021-06" db="EMBL/GenBank/DDBJ databases">
        <title>Caerostris extrusa draft genome.</title>
        <authorList>
            <person name="Kono N."/>
            <person name="Arakawa K."/>
        </authorList>
    </citation>
    <scope>NUCLEOTIDE SEQUENCE [LARGE SCALE GENOMIC DNA]</scope>
</reference>
<dbReference type="AlphaFoldDB" id="A0AAV4NSB2"/>
<evidence type="ECO:0000256" key="1">
    <source>
        <dbReference type="SAM" id="MobiDB-lite"/>
    </source>
</evidence>
<protein>
    <submittedName>
        <fullName evidence="2">Uncharacterized protein</fullName>
    </submittedName>
</protein>
<accession>A0AAV4NSB2</accession>
<comment type="caution">
    <text evidence="2">The sequence shown here is derived from an EMBL/GenBank/DDBJ whole genome shotgun (WGS) entry which is preliminary data.</text>
</comment>